<gene>
    <name evidence="1" type="ORF">QAD02_006054</name>
</gene>
<dbReference type="EMBL" id="CM056744">
    <property type="protein sequence ID" value="KAJ8664392.1"/>
    <property type="molecule type" value="Genomic_DNA"/>
</dbReference>
<organism evidence="1 2">
    <name type="scientific">Eretmocerus hayati</name>
    <dbReference type="NCBI Taxonomy" id="131215"/>
    <lineage>
        <taxon>Eukaryota</taxon>
        <taxon>Metazoa</taxon>
        <taxon>Ecdysozoa</taxon>
        <taxon>Arthropoda</taxon>
        <taxon>Hexapoda</taxon>
        <taxon>Insecta</taxon>
        <taxon>Pterygota</taxon>
        <taxon>Neoptera</taxon>
        <taxon>Endopterygota</taxon>
        <taxon>Hymenoptera</taxon>
        <taxon>Apocrita</taxon>
        <taxon>Proctotrupomorpha</taxon>
        <taxon>Chalcidoidea</taxon>
        <taxon>Aphelinidae</taxon>
        <taxon>Aphelininae</taxon>
        <taxon>Eretmocerus</taxon>
    </lineage>
</organism>
<dbReference type="Proteomes" id="UP001239111">
    <property type="component" value="Chromosome 4"/>
</dbReference>
<protein>
    <submittedName>
        <fullName evidence="1">Uncharacterized protein</fullName>
    </submittedName>
</protein>
<accession>A0ACC2N231</accession>
<sequence length="473" mass="53803">MRTDLFNPELNQEAHRTAQEVYHSLHDAEVVHPLLLKDVDQQTYSSYMSSDPSFTRTSEEIFNSLEQCRRASQERLNEYQEMQEMLELQEAANESVAISRRNSQELLSALEETQLRYRLAQLFEDCRNEFLHEQQQQQQQQNGSASSSRRASLGNGSGSNEPAHQPIIDFANLRRAISIENVESDRLLDDLEEEPQNKLMGMICVTIECDRFFAGWPSSITETDLSISVVEARNLVTIDGRPAQHTYARLYVLPDMKPVGATRPCKDTNSPSIHETFYYPLIDGPSGRSLLIEVYWFELANREEQLLGVATLDLSTIGRPSSTSWLMLLKPEPQLGELMFSLSYLPTAERLTLVVVKARNLKSTHETSGFFVKVYLMQQGMKLHKKRTSIKRGEKSPIFNEAFNFSLPHQSLQNIQLRLTVAEVSGDPSSSSKPISVGRLTLGASSTGRELTHWRKMLAELRRPVAMWHPLTK</sequence>
<keyword evidence="2" id="KW-1185">Reference proteome</keyword>
<evidence type="ECO:0000313" key="1">
    <source>
        <dbReference type="EMBL" id="KAJ8664392.1"/>
    </source>
</evidence>
<name>A0ACC2N231_9HYME</name>
<proteinExistence type="predicted"/>
<comment type="caution">
    <text evidence="1">The sequence shown here is derived from an EMBL/GenBank/DDBJ whole genome shotgun (WGS) entry which is preliminary data.</text>
</comment>
<evidence type="ECO:0000313" key="2">
    <source>
        <dbReference type="Proteomes" id="UP001239111"/>
    </source>
</evidence>
<reference evidence="1" key="1">
    <citation type="submission" date="2023-04" db="EMBL/GenBank/DDBJ databases">
        <title>A chromosome-level genome assembly of the parasitoid wasp Eretmocerus hayati.</title>
        <authorList>
            <person name="Zhong Y."/>
            <person name="Liu S."/>
            <person name="Liu Y."/>
        </authorList>
    </citation>
    <scope>NUCLEOTIDE SEQUENCE</scope>
    <source>
        <strain evidence="1">ZJU_SS_LIU_2023</strain>
    </source>
</reference>